<dbReference type="InterPro" id="IPR004245">
    <property type="entry name" value="DUF229"/>
</dbReference>
<gene>
    <name evidence="1" type="ORF">OS493_034260</name>
</gene>
<name>A0A9W9Z9G9_9CNID</name>
<dbReference type="GO" id="GO:0005615">
    <property type="term" value="C:extracellular space"/>
    <property type="evidence" value="ECO:0007669"/>
    <property type="project" value="TreeGrafter"/>
</dbReference>
<proteinExistence type="predicted"/>
<evidence type="ECO:0000313" key="1">
    <source>
        <dbReference type="EMBL" id="KAJ7376523.1"/>
    </source>
</evidence>
<dbReference type="Gene3D" id="3.40.720.10">
    <property type="entry name" value="Alkaline Phosphatase, subunit A"/>
    <property type="match status" value="1"/>
</dbReference>
<dbReference type="OrthoDB" id="5973195at2759"/>
<dbReference type="EMBL" id="MU826397">
    <property type="protein sequence ID" value="KAJ7376523.1"/>
    <property type="molecule type" value="Genomic_DNA"/>
</dbReference>
<dbReference type="PANTHER" id="PTHR10974">
    <property type="entry name" value="FI08016P-RELATED"/>
    <property type="match status" value="1"/>
</dbReference>
<dbReference type="InterPro" id="IPR017850">
    <property type="entry name" value="Alkaline_phosphatase_core_sf"/>
</dbReference>
<dbReference type="AlphaFoldDB" id="A0A9W9Z9G9"/>
<keyword evidence="2" id="KW-1185">Reference proteome</keyword>
<dbReference type="PANTHER" id="PTHR10974:SF1">
    <property type="entry name" value="FI08016P-RELATED"/>
    <property type="match status" value="1"/>
</dbReference>
<dbReference type="Pfam" id="PF02995">
    <property type="entry name" value="DUF229"/>
    <property type="match status" value="1"/>
</dbReference>
<dbReference type="Proteomes" id="UP001163046">
    <property type="component" value="Unassembled WGS sequence"/>
</dbReference>
<organism evidence="1 2">
    <name type="scientific">Desmophyllum pertusum</name>
    <dbReference type="NCBI Taxonomy" id="174260"/>
    <lineage>
        <taxon>Eukaryota</taxon>
        <taxon>Metazoa</taxon>
        <taxon>Cnidaria</taxon>
        <taxon>Anthozoa</taxon>
        <taxon>Hexacorallia</taxon>
        <taxon>Scleractinia</taxon>
        <taxon>Caryophylliina</taxon>
        <taxon>Caryophylliidae</taxon>
        <taxon>Desmophyllum</taxon>
    </lineage>
</organism>
<evidence type="ECO:0000313" key="2">
    <source>
        <dbReference type="Proteomes" id="UP001163046"/>
    </source>
</evidence>
<sequence length="283" mass="31937">MPLGEAAKDFYAFFKSIWDSGFLNDTMFVVMGDHGARTGEFRSTIQGKLEERLPFLSIVLPASFRVRYPELVKNLEHNTKVIITPLDLHATFMHVLKYPADPSKSQLTRGTSLFSTIPRNRTCQDALIPEYFCPCVQWLPLNIAHAHARISALRVADHINSLLAEDSTVNRLCEKLTVDKIINAWQEVTSVKVRTFSGIQKGIGLGFGKPEFQPSSSPSECSYQVKFRTKPGYGIFEASVKLIEGHFIVSEHISRINIYGSQPDCIKTSHPHLRKFCYCGREN</sequence>
<comment type="caution">
    <text evidence="1">The sequence shown here is derived from an EMBL/GenBank/DDBJ whole genome shotgun (WGS) entry which is preliminary data.</text>
</comment>
<dbReference type="SUPFAM" id="SSF53649">
    <property type="entry name" value="Alkaline phosphatase-like"/>
    <property type="match status" value="1"/>
</dbReference>
<accession>A0A9W9Z9G9</accession>
<reference evidence="1" key="1">
    <citation type="submission" date="2023-01" db="EMBL/GenBank/DDBJ databases">
        <title>Genome assembly of the deep-sea coral Lophelia pertusa.</title>
        <authorList>
            <person name="Herrera S."/>
            <person name="Cordes E."/>
        </authorList>
    </citation>
    <scope>NUCLEOTIDE SEQUENCE</scope>
    <source>
        <strain evidence="1">USNM1676648</strain>
        <tissue evidence="1">Polyp</tissue>
    </source>
</reference>
<protein>
    <submittedName>
        <fullName evidence="1">Uncharacterized protein</fullName>
    </submittedName>
</protein>